<reference evidence="10 11" key="1">
    <citation type="submission" date="2019-08" db="EMBL/GenBank/DDBJ databases">
        <title>Deep-cultivation of Planctomycetes and their phenomic and genomic characterization uncovers novel biology.</title>
        <authorList>
            <person name="Wiegand S."/>
            <person name="Jogler M."/>
            <person name="Boedeker C."/>
            <person name="Pinto D."/>
            <person name="Vollmers J."/>
            <person name="Rivas-Marin E."/>
            <person name="Kohn T."/>
            <person name="Peeters S.H."/>
            <person name="Heuer A."/>
            <person name="Rast P."/>
            <person name="Oberbeckmann S."/>
            <person name="Bunk B."/>
            <person name="Jeske O."/>
            <person name="Meyerdierks A."/>
            <person name="Storesund J.E."/>
            <person name="Kallscheuer N."/>
            <person name="Luecker S."/>
            <person name="Lage O.M."/>
            <person name="Pohl T."/>
            <person name="Merkel B.J."/>
            <person name="Hornburger P."/>
            <person name="Mueller R.-W."/>
            <person name="Bruemmer F."/>
            <person name="Labrenz M."/>
            <person name="Spormann A.M."/>
            <person name="Op den Camp H."/>
            <person name="Overmann J."/>
            <person name="Amann R."/>
            <person name="Jetten M.S.M."/>
            <person name="Mascher T."/>
            <person name="Medema M.H."/>
            <person name="Devos D.P."/>
            <person name="Kaster A.-K."/>
            <person name="Ovreas L."/>
            <person name="Rohde M."/>
            <person name="Galperin M.Y."/>
            <person name="Jogler C."/>
        </authorList>
    </citation>
    <scope>NUCLEOTIDE SEQUENCE [LARGE SCALE GENOMIC DNA]</scope>
    <source>
        <strain evidence="10 11">OJF2</strain>
    </source>
</reference>
<dbReference type="RefSeq" id="WP_168222299.1">
    <property type="nucleotide sequence ID" value="NZ_CP042997.1"/>
</dbReference>
<protein>
    <recommendedName>
        <fullName evidence="3">non-reducing end alpha-L-arabinofuranosidase</fullName>
        <ecNumber evidence="3">3.2.1.55</ecNumber>
    </recommendedName>
</protein>
<accession>A0A5B9WFT6</accession>
<comment type="catalytic activity">
    <reaction evidence="1">
        <text>Hydrolysis of terminal non-reducing alpha-L-arabinofuranoside residues in alpha-L-arabinosides.</text>
        <dbReference type="EC" id="3.2.1.55"/>
    </reaction>
</comment>
<sequence length="859" mass="91821" precursor="true">MRGTDRSRRGLAPWLATLAACAGLGSTALPGRADAPATIDVDVDKPGVAIPADSFGLMTEEINHAYDGGLFAELIQNRTFQDPGSRGGPGAGGVAVGGLPVHWSVIGPGKAATVDADPATPALPLSLKLELGGGESGVANDGYWGIPVRPNTAYTASFFAKASGGFAGPVTASIRIDDGGAIVAKADTPPVTGGWLKYTVTLRTGADAPTTSKARFVLSASGAGSVEFSLVSLFPPTYQNTPNGLRVDLMELMADLRPKFIRLPGGNYLEGNRFSDRFNWKQMIGPAELRPGHQGCWGYRSSDGFGLPEYLLWCKQLGAEPVLAVFAGYVLNGDYARAGSPEMAVYTQEALEEIEYVSGPADSEWGRRRAADGFPEPFPLRYVEIGNEDWFDRSGSYDGRFTQMATAIRAKYPHLKIIASAPVKSFTPDVFDDHFYRSARELLRMSSMYDEPKGTPRPLRFNGGGYNGRQPGGIKTFVGEWATQEGRPTPTLNAGLADAAFVMGLERNSDAVIMQCYAPLLVNVNPADPGKGYPRAWQWGTNLIGYDALRSFGSPSYHAQVMLAHNKGDVVLPAKIDVAPVKPKEETPKGKVGLGAWHTQVEYADFTVTAPDGRVLLSADQARDIKNWKTTGGSWSVRGDALAPAERDGETWAIAGDPSWTDYTIHVRARKRGGREGLIVIWHAADGDNYRWWNVGGWGNTVIQCEAAEAGGRNPYGPSTPISVEAGRWYDLKLEVAGRRVKGYIDGKLVTEAADAAPAAQAPVVATATYDRADHAVLVKVVNAGDEAIDAKVNLRGAGRVGPSGVATVLSGEPGAVNTADEPKKVAPKQEAITDASESFRRTFPPHSFTILRLKAEAR</sequence>
<evidence type="ECO:0000256" key="4">
    <source>
        <dbReference type="ARBA" id="ARBA00022729"/>
    </source>
</evidence>
<dbReference type="InterPro" id="IPR010720">
    <property type="entry name" value="Alpha-L-AF_C"/>
</dbReference>
<dbReference type="AlphaFoldDB" id="A0A5B9WFT6"/>
<dbReference type="InterPro" id="IPR013320">
    <property type="entry name" value="ConA-like_dom_sf"/>
</dbReference>
<gene>
    <name evidence="10" type="ORF">OJF2_77510</name>
</gene>
<dbReference type="Pfam" id="PF06439">
    <property type="entry name" value="3keto-disac_hyd"/>
    <property type="match status" value="1"/>
</dbReference>
<feature type="chain" id="PRO_5022874110" description="non-reducing end alpha-L-arabinofuranosidase" evidence="8">
    <location>
        <begin position="23"/>
        <end position="859"/>
    </location>
</feature>
<evidence type="ECO:0000256" key="2">
    <source>
        <dbReference type="ARBA" id="ARBA00007186"/>
    </source>
</evidence>
<dbReference type="InterPro" id="IPR051563">
    <property type="entry name" value="Glycosyl_Hydrolase_51"/>
</dbReference>
<dbReference type="GO" id="GO:0046556">
    <property type="term" value="F:alpha-L-arabinofuranosidase activity"/>
    <property type="evidence" value="ECO:0007669"/>
    <property type="project" value="UniProtKB-EC"/>
</dbReference>
<evidence type="ECO:0000256" key="5">
    <source>
        <dbReference type="ARBA" id="ARBA00022801"/>
    </source>
</evidence>
<dbReference type="SUPFAM" id="SSF51011">
    <property type="entry name" value="Glycosyl hydrolase domain"/>
    <property type="match status" value="1"/>
</dbReference>
<proteinExistence type="inferred from homology"/>
<dbReference type="Proteomes" id="UP000324233">
    <property type="component" value="Chromosome"/>
</dbReference>
<dbReference type="GO" id="GO:0046373">
    <property type="term" value="P:L-arabinose metabolic process"/>
    <property type="evidence" value="ECO:0007669"/>
    <property type="project" value="InterPro"/>
</dbReference>
<dbReference type="InterPro" id="IPR017853">
    <property type="entry name" value="GH"/>
</dbReference>
<dbReference type="Pfam" id="PF22848">
    <property type="entry name" value="ASD1_dom"/>
    <property type="match status" value="1"/>
</dbReference>
<dbReference type="InterPro" id="IPR010496">
    <property type="entry name" value="AL/BT2_dom"/>
</dbReference>
<name>A0A5B9WFT6_9BACT</name>
<dbReference type="SUPFAM" id="SSF51445">
    <property type="entry name" value="(Trans)glycosidases"/>
    <property type="match status" value="1"/>
</dbReference>
<evidence type="ECO:0000256" key="7">
    <source>
        <dbReference type="SAM" id="MobiDB-lite"/>
    </source>
</evidence>
<organism evidence="10 11">
    <name type="scientific">Aquisphaera giovannonii</name>
    <dbReference type="NCBI Taxonomy" id="406548"/>
    <lineage>
        <taxon>Bacteria</taxon>
        <taxon>Pseudomonadati</taxon>
        <taxon>Planctomycetota</taxon>
        <taxon>Planctomycetia</taxon>
        <taxon>Isosphaerales</taxon>
        <taxon>Isosphaeraceae</taxon>
        <taxon>Aquisphaera</taxon>
    </lineage>
</organism>
<dbReference type="PANTHER" id="PTHR31776:SF0">
    <property type="entry name" value="ALPHA-L-ARABINOFURANOSIDASE 1"/>
    <property type="match status" value="1"/>
</dbReference>
<dbReference type="SUPFAM" id="SSF49785">
    <property type="entry name" value="Galactose-binding domain-like"/>
    <property type="match status" value="1"/>
</dbReference>
<dbReference type="EMBL" id="CP042997">
    <property type="protein sequence ID" value="QEH39139.1"/>
    <property type="molecule type" value="Genomic_DNA"/>
</dbReference>
<dbReference type="PROSITE" id="PS51318">
    <property type="entry name" value="TAT"/>
    <property type="match status" value="1"/>
</dbReference>
<evidence type="ECO:0000256" key="6">
    <source>
        <dbReference type="ARBA" id="ARBA00023180"/>
    </source>
</evidence>
<evidence type="ECO:0000313" key="11">
    <source>
        <dbReference type="Proteomes" id="UP000324233"/>
    </source>
</evidence>
<evidence type="ECO:0000313" key="10">
    <source>
        <dbReference type="EMBL" id="QEH39139.1"/>
    </source>
</evidence>
<feature type="signal peptide" evidence="8">
    <location>
        <begin position="1"/>
        <end position="22"/>
    </location>
</feature>
<dbReference type="InterPro" id="IPR008979">
    <property type="entry name" value="Galactose-bd-like_sf"/>
</dbReference>
<keyword evidence="11" id="KW-1185">Reference proteome</keyword>
<keyword evidence="10" id="KW-0326">Glycosidase</keyword>
<evidence type="ECO:0000259" key="9">
    <source>
        <dbReference type="SMART" id="SM00813"/>
    </source>
</evidence>
<dbReference type="InterPro" id="IPR006311">
    <property type="entry name" value="TAT_signal"/>
</dbReference>
<evidence type="ECO:0000256" key="8">
    <source>
        <dbReference type="SAM" id="SignalP"/>
    </source>
</evidence>
<feature type="region of interest" description="Disordered" evidence="7">
    <location>
        <begin position="820"/>
        <end position="839"/>
    </location>
</feature>
<dbReference type="Gene3D" id="3.20.20.80">
    <property type="entry name" value="Glycosidases"/>
    <property type="match status" value="1"/>
</dbReference>
<evidence type="ECO:0000256" key="1">
    <source>
        <dbReference type="ARBA" id="ARBA00001462"/>
    </source>
</evidence>
<dbReference type="Gene3D" id="2.60.120.560">
    <property type="entry name" value="Exo-inulinase, domain 1"/>
    <property type="match status" value="1"/>
</dbReference>
<keyword evidence="4 8" id="KW-0732">Signal</keyword>
<feature type="domain" description="Alpha-L-arabinofuranosidase C-terminal" evidence="9">
    <location>
        <begin position="479"/>
        <end position="848"/>
    </location>
</feature>
<dbReference type="SUPFAM" id="SSF49899">
    <property type="entry name" value="Concanavalin A-like lectins/glucanases"/>
    <property type="match status" value="1"/>
</dbReference>
<dbReference type="InterPro" id="IPR055235">
    <property type="entry name" value="ASD1_cat"/>
</dbReference>
<dbReference type="Pfam" id="PF06964">
    <property type="entry name" value="Alpha-L-AF_C"/>
    <property type="match status" value="1"/>
</dbReference>
<dbReference type="PANTHER" id="PTHR31776">
    <property type="entry name" value="ALPHA-L-ARABINOFURANOSIDASE 1"/>
    <property type="match status" value="1"/>
</dbReference>
<dbReference type="SMART" id="SM00813">
    <property type="entry name" value="Alpha-L-AF_C"/>
    <property type="match status" value="1"/>
</dbReference>
<keyword evidence="6" id="KW-0325">Glycoprotein</keyword>
<dbReference type="PROSITE" id="PS51257">
    <property type="entry name" value="PROKAR_LIPOPROTEIN"/>
    <property type="match status" value="1"/>
</dbReference>
<dbReference type="Gene3D" id="2.60.120.260">
    <property type="entry name" value="Galactose-binding domain-like"/>
    <property type="match status" value="1"/>
</dbReference>
<evidence type="ECO:0000256" key="3">
    <source>
        <dbReference type="ARBA" id="ARBA00012670"/>
    </source>
</evidence>
<keyword evidence="5 10" id="KW-0378">Hydrolase</keyword>
<dbReference type="KEGG" id="agv:OJF2_77510"/>
<comment type="similarity">
    <text evidence="2">Belongs to the glycosyl hydrolase 51 family.</text>
</comment>
<dbReference type="EC" id="3.2.1.55" evidence="3"/>